<protein>
    <submittedName>
        <fullName evidence="2">Uncharacterized protein</fullName>
    </submittedName>
</protein>
<feature type="coiled-coil region" evidence="1">
    <location>
        <begin position="287"/>
        <end position="324"/>
    </location>
</feature>
<dbReference type="AlphaFoldDB" id="A0A6V4R352"/>
<dbReference type="PANTHER" id="PTHR46512">
    <property type="entry name" value="PEPTIDYLPROLYL ISOMERASE"/>
    <property type="match status" value="1"/>
</dbReference>
<dbReference type="Gene3D" id="1.25.40.10">
    <property type="entry name" value="Tetratricopeptide repeat domain"/>
    <property type="match status" value="1"/>
</dbReference>
<dbReference type="InterPro" id="IPR011990">
    <property type="entry name" value="TPR-like_helical_dom_sf"/>
</dbReference>
<gene>
    <name evidence="2" type="ORF">CPOL0286_LOCUS6577</name>
</gene>
<dbReference type="EMBL" id="HBKO01014577">
    <property type="protein sequence ID" value="CAE2210805.1"/>
    <property type="molecule type" value="Transcribed_RNA"/>
</dbReference>
<dbReference type="InterPro" id="IPR050754">
    <property type="entry name" value="FKBP4/5/8-like"/>
</dbReference>
<evidence type="ECO:0000256" key="1">
    <source>
        <dbReference type="SAM" id="Coils"/>
    </source>
</evidence>
<keyword evidence="1" id="KW-0175">Coiled coil</keyword>
<proteinExistence type="predicted"/>
<evidence type="ECO:0000313" key="2">
    <source>
        <dbReference type="EMBL" id="CAE2210805.1"/>
    </source>
</evidence>
<sequence length="348" mass="40095">MAFQPSNAFEEKFRQFLAEPGTQDAIRSDQQKEVGIMKKIDEFEKHEELQGQREQLAVALQDLDAESQRLIYPILRLKMVQHILFSALKDSRKKGTDFITSIRQKSLTRMLEKVRDELNNDPDNAMRIEREWFNTVKSGIEFEAKKKPKKNRQVLPATQMLPIIQSGVQLRINGNHKFKEGKFREALMMYLQGCVGFEMYCATNEQDQGLLDDVHVQVRKNTAGAAIKTRDYTLCIESCNKVLELIPNDTKSIYRRALAQWRLGEVEKSCDDLEAILKAKVSDYEQINEASTAKKAARKLLRQIEESEERAEVVEQKMAKALAITIPKYELCAPWPTPEPDMPMLEDL</sequence>
<organism evidence="2">
    <name type="scientific">Prymnesium polylepis</name>
    <dbReference type="NCBI Taxonomy" id="72548"/>
    <lineage>
        <taxon>Eukaryota</taxon>
        <taxon>Haptista</taxon>
        <taxon>Haptophyta</taxon>
        <taxon>Prymnesiophyceae</taxon>
        <taxon>Prymnesiales</taxon>
        <taxon>Prymnesiaceae</taxon>
        <taxon>Prymnesium</taxon>
    </lineage>
</organism>
<dbReference type="SUPFAM" id="SSF48452">
    <property type="entry name" value="TPR-like"/>
    <property type="match status" value="1"/>
</dbReference>
<accession>A0A6V4R352</accession>
<name>A0A6V4R352_9EUKA</name>
<reference evidence="2" key="1">
    <citation type="submission" date="2021-01" db="EMBL/GenBank/DDBJ databases">
        <authorList>
            <person name="Corre E."/>
            <person name="Pelletier E."/>
            <person name="Niang G."/>
            <person name="Scheremetjew M."/>
            <person name="Finn R."/>
            <person name="Kale V."/>
            <person name="Holt S."/>
            <person name="Cochrane G."/>
            <person name="Meng A."/>
            <person name="Brown T."/>
            <person name="Cohen L."/>
        </authorList>
    </citation>
    <scope>NUCLEOTIDE SEQUENCE</scope>
    <source>
        <strain evidence="2">UIO037</strain>
    </source>
</reference>